<keyword evidence="6" id="KW-1185">Reference proteome</keyword>
<evidence type="ECO:0000256" key="1">
    <source>
        <dbReference type="ARBA" id="ARBA00022741"/>
    </source>
</evidence>
<feature type="region of interest" description="Disordered" evidence="3">
    <location>
        <begin position="383"/>
        <end position="429"/>
    </location>
</feature>
<keyword evidence="2" id="KW-0342">GTP-binding</keyword>
<dbReference type="Gene3D" id="3.40.50.300">
    <property type="entry name" value="P-loop containing nucleotide triphosphate hydrolases"/>
    <property type="match status" value="1"/>
</dbReference>
<keyword evidence="1" id="KW-0547">Nucleotide-binding</keyword>
<dbReference type="GO" id="GO:0005525">
    <property type="term" value="F:GTP binding"/>
    <property type="evidence" value="ECO:0007669"/>
    <property type="project" value="UniProtKB-KW"/>
</dbReference>
<sequence length="429" mass="47753">MASEGEEFDMEEDYEDEGDYDEEGEDDEQIVDADEEEIDEAPRRGPGPGQMELPAALRNIPNIHQILGLAPQAAPQPAGPRRPRVDESEWDSLRRLPGPTQQKFLELLKSLQSRQQKSLTVLFLGKGATGKSSTINSILGERVASVSALGSAPEQVDTFIRNSQGFQLKLLDAPGLLNGDVFNEQAMQLVVRAVQQLKVDVVVYVDRLDGYRISQADHRVLRGVTQALGPSIWSQTVLCLTHGSHPAPDGLSFDQYLQKRQEALLKAVKGSGAKGSPAVVVVENAAKCEQNSTNQKVLPNGSVWLIDLMSKVVHCAIANEPYEWSPKVERMTDPNKKRRWLVIPILLAQIALKKFVIDRILEDDGAVGDQYGPFEPETIVENREVLQRRKEAAKRRRDRERTEAPARRAPVQQVLEDDSDEEDLDEDSD</sequence>
<dbReference type="Pfam" id="PF04548">
    <property type="entry name" value="AIG1"/>
    <property type="match status" value="1"/>
</dbReference>
<gene>
    <name evidence="5" type="ORF">WJX74_008690</name>
</gene>
<organism evidence="5 6">
    <name type="scientific">Apatococcus lobatus</name>
    <dbReference type="NCBI Taxonomy" id="904363"/>
    <lineage>
        <taxon>Eukaryota</taxon>
        <taxon>Viridiplantae</taxon>
        <taxon>Chlorophyta</taxon>
        <taxon>core chlorophytes</taxon>
        <taxon>Trebouxiophyceae</taxon>
        <taxon>Chlorellales</taxon>
        <taxon>Chlorellaceae</taxon>
        <taxon>Apatococcus</taxon>
    </lineage>
</organism>
<dbReference type="AlphaFoldDB" id="A0AAW1QWC7"/>
<evidence type="ECO:0000259" key="4">
    <source>
        <dbReference type="PROSITE" id="PS51720"/>
    </source>
</evidence>
<evidence type="ECO:0000313" key="5">
    <source>
        <dbReference type="EMBL" id="KAK9825802.1"/>
    </source>
</evidence>
<evidence type="ECO:0000313" key="6">
    <source>
        <dbReference type="Proteomes" id="UP001438707"/>
    </source>
</evidence>
<dbReference type="PANTHER" id="PTHR10903:SF149">
    <property type="entry name" value="TRANSLOCASE OF CHLOROPLAST 33, CHLOROPLASTIC"/>
    <property type="match status" value="1"/>
</dbReference>
<dbReference type="EMBL" id="JALJOS010000023">
    <property type="protein sequence ID" value="KAK9825802.1"/>
    <property type="molecule type" value="Genomic_DNA"/>
</dbReference>
<reference evidence="5 6" key="1">
    <citation type="journal article" date="2024" name="Nat. Commun.">
        <title>Phylogenomics reveals the evolutionary origins of lichenization in chlorophyte algae.</title>
        <authorList>
            <person name="Puginier C."/>
            <person name="Libourel C."/>
            <person name="Otte J."/>
            <person name="Skaloud P."/>
            <person name="Haon M."/>
            <person name="Grisel S."/>
            <person name="Petersen M."/>
            <person name="Berrin J.G."/>
            <person name="Delaux P.M."/>
            <person name="Dal Grande F."/>
            <person name="Keller J."/>
        </authorList>
    </citation>
    <scope>NUCLEOTIDE SEQUENCE [LARGE SCALE GENOMIC DNA]</scope>
    <source>
        <strain evidence="5 6">SAG 2145</strain>
    </source>
</reference>
<evidence type="ECO:0000256" key="2">
    <source>
        <dbReference type="ARBA" id="ARBA00023134"/>
    </source>
</evidence>
<feature type="compositionally biased region" description="Acidic residues" evidence="3">
    <location>
        <begin position="415"/>
        <end position="429"/>
    </location>
</feature>
<protein>
    <recommendedName>
        <fullName evidence="4">AIG1-type G domain-containing protein</fullName>
    </recommendedName>
</protein>
<feature type="domain" description="AIG1-type G" evidence="4">
    <location>
        <begin position="116"/>
        <end position="333"/>
    </location>
</feature>
<comment type="caution">
    <text evidence="5">The sequence shown here is derived from an EMBL/GenBank/DDBJ whole genome shotgun (WGS) entry which is preliminary data.</text>
</comment>
<dbReference type="InterPro" id="IPR045058">
    <property type="entry name" value="GIMA/IAN/Toc"/>
</dbReference>
<dbReference type="PROSITE" id="PS51720">
    <property type="entry name" value="G_AIG1"/>
    <property type="match status" value="1"/>
</dbReference>
<dbReference type="PANTHER" id="PTHR10903">
    <property type="entry name" value="GTPASE, IMAP FAMILY MEMBER-RELATED"/>
    <property type="match status" value="1"/>
</dbReference>
<dbReference type="SUPFAM" id="SSF52540">
    <property type="entry name" value="P-loop containing nucleoside triphosphate hydrolases"/>
    <property type="match status" value="1"/>
</dbReference>
<dbReference type="InterPro" id="IPR027417">
    <property type="entry name" value="P-loop_NTPase"/>
</dbReference>
<dbReference type="InterPro" id="IPR006703">
    <property type="entry name" value="G_AIG1"/>
</dbReference>
<proteinExistence type="predicted"/>
<feature type="region of interest" description="Disordered" evidence="3">
    <location>
        <begin position="1"/>
        <end position="54"/>
    </location>
</feature>
<name>A0AAW1QWC7_9CHLO</name>
<feature type="compositionally biased region" description="Acidic residues" evidence="3">
    <location>
        <begin position="1"/>
        <end position="39"/>
    </location>
</feature>
<evidence type="ECO:0000256" key="3">
    <source>
        <dbReference type="SAM" id="MobiDB-lite"/>
    </source>
</evidence>
<accession>A0AAW1QWC7</accession>
<dbReference type="Proteomes" id="UP001438707">
    <property type="component" value="Unassembled WGS sequence"/>
</dbReference>